<dbReference type="EMBL" id="QTSX02006391">
    <property type="protein sequence ID" value="KAJ9055749.1"/>
    <property type="molecule type" value="Genomic_DNA"/>
</dbReference>
<accession>A0ACC2S047</accession>
<protein>
    <submittedName>
        <fullName evidence="1">Uncharacterized protein</fullName>
    </submittedName>
</protein>
<gene>
    <name evidence="1" type="ORF">DSO57_1000607</name>
</gene>
<name>A0ACC2S047_9FUNG</name>
<keyword evidence="2" id="KW-1185">Reference proteome</keyword>
<reference evidence="1" key="1">
    <citation type="submission" date="2022-04" db="EMBL/GenBank/DDBJ databases">
        <title>Genome of the entomopathogenic fungus Entomophthora muscae.</title>
        <authorList>
            <person name="Elya C."/>
            <person name="Lovett B.R."/>
            <person name="Lee E."/>
            <person name="Macias A.M."/>
            <person name="Hajek A.E."/>
            <person name="De Bivort B.L."/>
            <person name="Kasson M.T."/>
            <person name="De Fine Licht H.H."/>
            <person name="Stajich J.E."/>
        </authorList>
    </citation>
    <scope>NUCLEOTIDE SEQUENCE</scope>
    <source>
        <strain evidence="1">Berkeley</strain>
    </source>
</reference>
<evidence type="ECO:0000313" key="1">
    <source>
        <dbReference type="EMBL" id="KAJ9055749.1"/>
    </source>
</evidence>
<sequence>MSHFKILLKSPQLKVLEEYQLINKDWISIQQSISRLIDSLGNIQGQQDKSRSFYSQAIVTPSLKNSCLTLPCLESLFGKQNIEVEKLLQRITFLTSRLKVLLAQLNEILSKLRNACGETQVFEGVNDARAVLQLDWSQVEFWLENVYAYYKADYIARWEALINLHPRNLITCDLTNELQSSWEEATKVYIRQKEDADLEIIQWIRASQLAYKESRDS</sequence>
<evidence type="ECO:0000313" key="2">
    <source>
        <dbReference type="Proteomes" id="UP001165960"/>
    </source>
</evidence>
<dbReference type="Proteomes" id="UP001165960">
    <property type="component" value="Unassembled WGS sequence"/>
</dbReference>
<comment type="caution">
    <text evidence="1">The sequence shown here is derived from an EMBL/GenBank/DDBJ whole genome shotgun (WGS) entry which is preliminary data.</text>
</comment>
<organism evidence="1 2">
    <name type="scientific">Entomophthora muscae</name>
    <dbReference type="NCBI Taxonomy" id="34485"/>
    <lineage>
        <taxon>Eukaryota</taxon>
        <taxon>Fungi</taxon>
        <taxon>Fungi incertae sedis</taxon>
        <taxon>Zoopagomycota</taxon>
        <taxon>Entomophthoromycotina</taxon>
        <taxon>Entomophthoromycetes</taxon>
        <taxon>Entomophthorales</taxon>
        <taxon>Entomophthoraceae</taxon>
        <taxon>Entomophthora</taxon>
    </lineage>
</organism>
<proteinExistence type="predicted"/>